<reference evidence="2 3" key="1">
    <citation type="submission" date="2023-03" db="EMBL/GenBank/DDBJ databases">
        <title>Roseibium porphyridii sp. nov. and Roseibium rhodosorbium sp. nov. isolated from marine algae, Porphyridium cruentum and Rhodosorus marinus, respectively.</title>
        <authorList>
            <person name="Lee M.W."/>
            <person name="Choi B.J."/>
            <person name="Lee J.K."/>
            <person name="Choi D.G."/>
            <person name="Baek J.H."/>
            <person name="Bayburt H."/>
            <person name="Kim J.M."/>
            <person name="Han D.M."/>
            <person name="Kim K.H."/>
            <person name="Jeon C.O."/>
        </authorList>
    </citation>
    <scope>NUCLEOTIDE SEQUENCE [LARGE SCALE GENOMIC DNA]</scope>
    <source>
        <strain evidence="2 3">KMA01</strain>
    </source>
</reference>
<dbReference type="EMBL" id="CP120863">
    <property type="protein sequence ID" value="WFE87579.1"/>
    <property type="molecule type" value="Genomic_DNA"/>
</dbReference>
<protein>
    <submittedName>
        <fullName evidence="2">DUF4381 domain-containing protein</fullName>
    </submittedName>
</protein>
<keyword evidence="1" id="KW-1133">Transmembrane helix</keyword>
<evidence type="ECO:0000313" key="2">
    <source>
        <dbReference type="EMBL" id="WFE87579.1"/>
    </source>
</evidence>
<dbReference type="RefSeq" id="WP_265681687.1">
    <property type="nucleotide sequence ID" value="NZ_CP120863.1"/>
</dbReference>
<proteinExistence type="predicted"/>
<organism evidence="2 3">
    <name type="scientific">Roseibium porphyridii</name>
    <dbReference type="NCBI Taxonomy" id="2866279"/>
    <lineage>
        <taxon>Bacteria</taxon>
        <taxon>Pseudomonadati</taxon>
        <taxon>Pseudomonadota</taxon>
        <taxon>Alphaproteobacteria</taxon>
        <taxon>Hyphomicrobiales</taxon>
        <taxon>Stappiaceae</taxon>
        <taxon>Roseibium</taxon>
    </lineage>
</organism>
<feature type="transmembrane region" description="Helical" evidence="1">
    <location>
        <begin position="35"/>
        <end position="54"/>
    </location>
</feature>
<keyword evidence="1" id="KW-0472">Membrane</keyword>
<gene>
    <name evidence="2" type="ORF">K1718_15555</name>
</gene>
<keyword evidence="1" id="KW-0812">Transmembrane</keyword>
<evidence type="ECO:0000313" key="3">
    <source>
        <dbReference type="Proteomes" id="UP001209803"/>
    </source>
</evidence>
<dbReference type="Proteomes" id="UP001209803">
    <property type="component" value="Chromosome"/>
</dbReference>
<sequence length="156" mass="17393">MKEEWKGLTLPELFELLEPVPLPQPVSMAPQTAGWIWIGLLLLAIVIASVWAAIRQRRKNAYRKQALAELKIASKDAARIAEIVRRTALTAYPRTEVASLHGADWLAFLDRSYNGNGFSEGPGRQIADAPYKQQNASPDLYAIARTWISTHQAKLS</sequence>
<accession>A0ABY8F012</accession>
<dbReference type="InterPro" id="IPR025489">
    <property type="entry name" value="DUF4381"/>
</dbReference>
<dbReference type="Pfam" id="PF14316">
    <property type="entry name" value="DUF4381"/>
    <property type="match status" value="1"/>
</dbReference>
<keyword evidence="3" id="KW-1185">Reference proteome</keyword>
<name>A0ABY8F012_9HYPH</name>
<evidence type="ECO:0000256" key="1">
    <source>
        <dbReference type="SAM" id="Phobius"/>
    </source>
</evidence>